<organism evidence="3 4">
    <name type="scientific">Frondihabitans sucicola</name>
    <dbReference type="NCBI Taxonomy" id="1268041"/>
    <lineage>
        <taxon>Bacteria</taxon>
        <taxon>Bacillati</taxon>
        <taxon>Actinomycetota</taxon>
        <taxon>Actinomycetes</taxon>
        <taxon>Micrococcales</taxon>
        <taxon>Microbacteriaceae</taxon>
        <taxon>Frondihabitans</taxon>
    </lineage>
</organism>
<evidence type="ECO:0000256" key="2">
    <source>
        <dbReference type="SAM" id="Phobius"/>
    </source>
</evidence>
<feature type="compositionally biased region" description="Low complexity" evidence="1">
    <location>
        <begin position="406"/>
        <end position="431"/>
    </location>
</feature>
<gene>
    <name evidence="3" type="ORF">GCM10025867_46700</name>
</gene>
<dbReference type="Proteomes" id="UP001321486">
    <property type="component" value="Plasmid pNBRC108728a"/>
</dbReference>
<feature type="region of interest" description="Disordered" evidence="1">
    <location>
        <begin position="391"/>
        <end position="431"/>
    </location>
</feature>
<geneLocation type="plasmid" evidence="3 4">
    <name>pNBRC108728a</name>
</geneLocation>
<keyword evidence="2" id="KW-1133">Transmembrane helix</keyword>
<keyword evidence="2" id="KW-0812">Transmembrane</keyword>
<feature type="transmembrane region" description="Helical" evidence="2">
    <location>
        <begin position="65"/>
        <end position="87"/>
    </location>
</feature>
<sequence length="431" mass="47811">MSNAYPWFDQQRDFAGRKWIGERIHAFGMVLLAIAAVLSLPALVGKLYSYYGFERSNDSWHKRGLVLMLLGLPVTVFLVLTDPTIIFRVGYETVLTAIDNKPFVGGIIQWQLLGLSPSLMLVGFSSILSSYHYEFASEKYLRHVKKFGLLYRLREGRNIKALAEGKAPDLGHIAFGIHDEDTLPWRSRRHGMIIGRKADKDFGHGVILGAAGSGKSVQALNIFDQCMERNFAGIYADFKGSKGVERALRDMARRLNLPFYSFSLYGSTDGEGVYYDPLAWPGLATDKASVIVSAMPFAEGGGSQFYKNAIEAYLPVQIEIMEKVGTLPGEGTFDFLANTCTPSLLLDRAKEFAAHDSTKAQYNEWKRRLAGINPETLEGLRGNLNKIINSGGKYLRPRPTRMPRCSTSATPSTRVRSSTSRSPRASTPCPS</sequence>
<keyword evidence="4" id="KW-1185">Reference proteome</keyword>
<dbReference type="InterPro" id="IPR027417">
    <property type="entry name" value="P-loop_NTPase"/>
</dbReference>
<name>A0ABN6Y574_9MICO</name>
<feature type="transmembrane region" description="Helical" evidence="2">
    <location>
        <begin position="24"/>
        <end position="44"/>
    </location>
</feature>
<protein>
    <submittedName>
        <fullName evidence="3">Uncharacterized protein</fullName>
    </submittedName>
</protein>
<keyword evidence="3" id="KW-0614">Plasmid</keyword>
<reference evidence="4" key="1">
    <citation type="journal article" date="2019" name="Int. J. Syst. Evol. Microbiol.">
        <title>The Global Catalogue of Microorganisms (GCM) 10K type strain sequencing project: providing services to taxonomists for standard genome sequencing and annotation.</title>
        <authorList>
            <consortium name="The Broad Institute Genomics Platform"/>
            <consortium name="The Broad Institute Genome Sequencing Center for Infectious Disease"/>
            <person name="Wu L."/>
            <person name="Ma J."/>
        </authorList>
    </citation>
    <scope>NUCLEOTIDE SEQUENCE [LARGE SCALE GENOMIC DNA]</scope>
    <source>
        <strain evidence="4">NBRC 108728</strain>
    </source>
</reference>
<accession>A0ABN6Y574</accession>
<keyword evidence="2" id="KW-0472">Membrane</keyword>
<evidence type="ECO:0000313" key="4">
    <source>
        <dbReference type="Proteomes" id="UP001321486"/>
    </source>
</evidence>
<feature type="transmembrane region" description="Helical" evidence="2">
    <location>
        <begin position="107"/>
        <end position="133"/>
    </location>
</feature>
<dbReference type="SUPFAM" id="SSF52540">
    <property type="entry name" value="P-loop containing nucleoside triphosphate hydrolases"/>
    <property type="match status" value="1"/>
</dbReference>
<evidence type="ECO:0000256" key="1">
    <source>
        <dbReference type="SAM" id="MobiDB-lite"/>
    </source>
</evidence>
<proteinExistence type="predicted"/>
<evidence type="ECO:0000313" key="3">
    <source>
        <dbReference type="EMBL" id="BDZ52429.1"/>
    </source>
</evidence>
<dbReference type="EMBL" id="AP027733">
    <property type="protein sequence ID" value="BDZ52429.1"/>
    <property type="molecule type" value="Genomic_DNA"/>
</dbReference>
<dbReference type="RefSeq" id="WP_286347279.1">
    <property type="nucleotide sequence ID" value="NZ_AP027733.1"/>
</dbReference>